<feature type="transmembrane region" description="Helical" evidence="1">
    <location>
        <begin position="514"/>
        <end position="532"/>
    </location>
</feature>
<gene>
    <name evidence="3" type="ORF">PSON_ATCC_30995.1.T0490066</name>
</gene>
<feature type="transmembrane region" description="Helical" evidence="1">
    <location>
        <begin position="640"/>
        <end position="658"/>
    </location>
</feature>
<feature type="transmembrane region" description="Helical" evidence="1">
    <location>
        <begin position="678"/>
        <end position="698"/>
    </location>
</feature>
<feature type="transmembrane region" description="Helical" evidence="1">
    <location>
        <begin position="894"/>
        <end position="922"/>
    </location>
</feature>
<proteinExistence type="predicted"/>
<dbReference type="GO" id="GO:0036038">
    <property type="term" value="C:MKS complex"/>
    <property type="evidence" value="ECO:0007669"/>
    <property type="project" value="InterPro"/>
</dbReference>
<comment type="caution">
    <text evidence="3">The sequence shown here is derived from an EMBL/GenBank/DDBJ whole genome shotgun (WGS) entry which is preliminary data.</text>
</comment>
<dbReference type="PANTHER" id="PTHR21274:SF0">
    <property type="entry name" value="MECKELIN"/>
    <property type="match status" value="1"/>
</dbReference>
<feature type="transmembrane region" description="Helical" evidence="1">
    <location>
        <begin position="456"/>
        <end position="477"/>
    </location>
</feature>
<feature type="chain" id="PRO_5035940805" description="Meckelin" evidence="2">
    <location>
        <begin position="17"/>
        <end position="951"/>
    </location>
</feature>
<feature type="transmembrane region" description="Helical" evidence="1">
    <location>
        <begin position="552"/>
        <end position="573"/>
    </location>
</feature>
<dbReference type="OrthoDB" id="419138at2759"/>
<keyword evidence="1" id="KW-1133">Transmembrane helix</keyword>
<keyword evidence="1" id="KW-0812">Transmembrane</keyword>
<sequence>MLIYILVTYVVWGLQSYTDCASDQYYNSALGECAQCPLNTVRFNVSLCVCDNTKGFQRVDDKVIGFQYEQLCQKQANNCTQGQVNLKYSFQGDTLSQSTCTSCATNAFANPYREQCIACPDKLMNYTGSCECPQSGYIKSYDRCIQTNQKSIGDLIFDSSYIVEYESDQQIASSYMLNRYQYALTMCYYYSSMNACQLLTNLCVLQMYDLTKPICSIFLKELSSKIPSSAPALFPSVNMETINIYQTSLPQTMKLDDSDSKNRRYLNYTIQKYDLEGNFISDTTLRSEFIQCPHSPQDEINSRAFGLNMKITCSLDLDAFLQNYKMYMYELQVTAVRDDNTVIPQNIYFLVKNLKNQDGNQPNSDSATQNSIFVKRIFLVDHITSKKDYTNLAETPEYIRYASKIKIVILPSQDSYEQIYVPYVYVEYNTIRNSGETFGYADFEFAVQISPNPTNYWITIIILFTIYNVIIFIVWLFRVYVWTKANPSNSIRDSYTWQLIKNMIQLLIDSWTDWMFYFLFFMTAYWFVFFKFQNTPFLLMLDQNDPANYLPFYGLFYTIFALRLIYTFIIIYVQSSINIYFIDWETTEIHRPVEKRRQEELEENEVLLTASKIKSKVSVWRTLLVANEFNELSTVRTVSVEWTLIILGFFLIGLRFQKRFIESPDLIETQSFVPENPILKYFLVQFVYLIIGLAQLILRRILNIWQPYPYENFVDLCTIANVSIFILDDNLHGYYIHGENPLGFSEGGIPHLQECLRNESKNKGKNRGLVKDGYDSQLCTYELFVPPEFKHQFEMNYQGIRNYKEKREMKQLGIENVELQKFKIEQFLKAKINEVKKLDKRANFIRTKETAQRYFDYPPDELAYDDFNKQLVPYFYKDPDFQYRRVFFSGYEMYFLVTDIIIFTFFVLLTQNVALSILLQYFCTKFLEWLKQEWQKSNISEKTKIDKRFLI</sequence>
<evidence type="ECO:0008006" key="5">
    <source>
        <dbReference type="Google" id="ProtNLM"/>
    </source>
</evidence>
<name>A0A8S1NA67_9CILI</name>
<keyword evidence="1" id="KW-0472">Membrane</keyword>
<evidence type="ECO:0000256" key="2">
    <source>
        <dbReference type="SAM" id="SignalP"/>
    </source>
</evidence>
<feature type="signal peptide" evidence="2">
    <location>
        <begin position="1"/>
        <end position="16"/>
    </location>
</feature>
<dbReference type="EMBL" id="CAJJDN010000049">
    <property type="protein sequence ID" value="CAD8085885.1"/>
    <property type="molecule type" value="Genomic_DNA"/>
</dbReference>
<dbReference type="InterPro" id="IPR019170">
    <property type="entry name" value="Meckelin"/>
</dbReference>
<dbReference type="GO" id="GO:0060271">
    <property type="term" value="P:cilium assembly"/>
    <property type="evidence" value="ECO:0007669"/>
    <property type="project" value="InterPro"/>
</dbReference>
<keyword evidence="4" id="KW-1185">Reference proteome</keyword>
<evidence type="ECO:0000313" key="4">
    <source>
        <dbReference type="Proteomes" id="UP000692954"/>
    </source>
</evidence>
<keyword evidence="2" id="KW-0732">Signal</keyword>
<organism evidence="3 4">
    <name type="scientific">Paramecium sonneborni</name>
    <dbReference type="NCBI Taxonomy" id="65129"/>
    <lineage>
        <taxon>Eukaryota</taxon>
        <taxon>Sar</taxon>
        <taxon>Alveolata</taxon>
        <taxon>Ciliophora</taxon>
        <taxon>Intramacronucleata</taxon>
        <taxon>Oligohymenophorea</taxon>
        <taxon>Peniculida</taxon>
        <taxon>Parameciidae</taxon>
        <taxon>Paramecium</taxon>
    </lineage>
</organism>
<accession>A0A8S1NA67</accession>
<reference evidence="3" key="1">
    <citation type="submission" date="2021-01" db="EMBL/GenBank/DDBJ databases">
        <authorList>
            <consortium name="Genoscope - CEA"/>
            <person name="William W."/>
        </authorList>
    </citation>
    <scope>NUCLEOTIDE SEQUENCE</scope>
</reference>
<dbReference type="AlphaFoldDB" id="A0A8S1NA67"/>
<dbReference type="PANTHER" id="PTHR21274">
    <property type="entry name" value="MECKELIN"/>
    <property type="match status" value="1"/>
</dbReference>
<evidence type="ECO:0000313" key="3">
    <source>
        <dbReference type="EMBL" id="CAD8085885.1"/>
    </source>
</evidence>
<dbReference type="Pfam" id="PF09773">
    <property type="entry name" value="Meckelin"/>
    <property type="match status" value="1"/>
</dbReference>
<evidence type="ECO:0000256" key="1">
    <source>
        <dbReference type="SAM" id="Phobius"/>
    </source>
</evidence>
<dbReference type="Proteomes" id="UP000692954">
    <property type="component" value="Unassembled WGS sequence"/>
</dbReference>
<protein>
    <recommendedName>
        <fullName evidence="5">Meckelin</fullName>
    </recommendedName>
</protein>